<protein>
    <submittedName>
        <fullName evidence="2">Uncharacterized protein</fullName>
    </submittedName>
</protein>
<sequence length="131" mass="14087">MSCDGDALAVNGFFAFGCSIKLSAQSQLSAIFVMDPVRAASGSSVESGLLETRILAAQSMRFADETVTFAASQDNGSIVCRMMKRPRRRWNTLRSGSPGPESRPNARTPWKNETVSSFKRPPGNHAGGDSM</sequence>
<dbReference type="Proteomes" id="UP001148312">
    <property type="component" value="Unassembled WGS sequence"/>
</dbReference>
<keyword evidence="3" id="KW-1185">Reference proteome</keyword>
<comment type="caution">
    <text evidence="2">The sequence shown here is derived from an EMBL/GenBank/DDBJ whole genome shotgun (WGS) entry which is preliminary data.</text>
</comment>
<dbReference type="AlphaFoldDB" id="A0A9W9XFL0"/>
<gene>
    <name evidence="2" type="ORF">N7539_002866</name>
</gene>
<dbReference type="RefSeq" id="XP_056792428.1">
    <property type="nucleotide sequence ID" value="XM_056932469.1"/>
</dbReference>
<evidence type="ECO:0000313" key="2">
    <source>
        <dbReference type="EMBL" id="KAJ5491299.1"/>
    </source>
</evidence>
<accession>A0A9W9XFL0</accession>
<reference evidence="2" key="2">
    <citation type="journal article" date="2023" name="IMA Fungus">
        <title>Comparative genomic study of the Penicillium genus elucidates a diverse pangenome and 15 lateral gene transfer events.</title>
        <authorList>
            <person name="Petersen C."/>
            <person name="Sorensen T."/>
            <person name="Nielsen M.R."/>
            <person name="Sondergaard T.E."/>
            <person name="Sorensen J.L."/>
            <person name="Fitzpatrick D.A."/>
            <person name="Frisvad J.C."/>
            <person name="Nielsen K.L."/>
        </authorList>
    </citation>
    <scope>NUCLEOTIDE SEQUENCE</scope>
    <source>
        <strain evidence="2">IBT 30728</strain>
    </source>
</reference>
<name>A0A9W9XFL0_9EURO</name>
<dbReference type="EMBL" id="JAPWDQ010000003">
    <property type="protein sequence ID" value="KAJ5491299.1"/>
    <property type="molecule type" value="Genomic_DNA"/>
</dbReference>
<feature type="region of interest" description="Disordered" evidence="1">
    <location>
        <begin position="89"/>
        <end position="131"/>
    </location>
</feature>
<organism evidence="2 3">
    <name type="scientific">Penicillium diatomitis</name>
    <dbReference type="NCBI Taxonomy" id="2819901"/>
    <lineage>
        <taxon>Eukaryota</taxon>
        <taxon>Fungi</taxon>
        <taxon>Dikarya</taxon>
        <taxon>Ascomycota</taxon>
        <taxon>Pezizomycotina</taxon>
        <taxon>Eurotiomycetes</taxon>
        <taxon>Eurotiomycetidae</taxon>
        <taxon>Eurotiales</taxon>
        <taxon>Aspergillaceae</taxon>
        <taxon>Penicillium</taxon>
    </lineage>
</organism>
<reference evidence="2" key="1">
    <citation type="submission" date="2022-12" db="EMBL/GenBank/DDBJ databases">
        <authorList>
            <person name="Petersen C."/>
        </authorList>
    </citation>
    <scope>NUCLEOTIDE SEQUENCE</scope>
    <source>
        <strain evidence="2">IBT 30728</strain>
    </source>
</reference>
<proteinExistence type="predicted"/>
<dbReference type="GeneID" id="81622718"/>
<evidence type="ECO:0000256" key="1">
    <source>
        <dbReference type="SAM" id="MobiDB-lite"/>
    </source>
</evidence>
<evidence type="ECO:0000313" key="3">
    <source>
        <dbReference type="Proteomes" id="UP001148312"/>
    </source>
</evidence>